<gene>
    <name evidence="2" type="ORF">CDL12_30013</name>
</gene>
<evidence type="ECO:0008006" key="4">
    <source>
        <dbReference type="Google" id="ProtNLM"/>
    </source>
</evidence>
<keyword evidence="3" id="KW-1185">Reference proteome</keyword>
<dbReference type="PANTHER" id="PTHR34222">
    <property type="entry name" value="GAG_PRE-INTEGRS DOMAIN-CONTAINING PROTEIN"/>
    <property type="match status" value="1"/>
</dbReference>
<name>A0A2G9FWS6_9LAMI</name>
<evidence type="ECO:0000313" key="3">
    <source>
        <dbReference type="Proteomes" id="UP000231279"/>
    </source>
</evidence>
<comment type="caution">
    <text evidence="2">The sequence shown here is derived from an EMBL/GenBank/DDBJ whole genome shotgun (WGS) entry which is preliminary data.</text>
</comment>
<dbReference type="STRING" id="429701.A0A2G9FWS6"/>
<feature type="compositionally biased region" description="Polar residues" evidence="1">
    <location>
        <begin position="155"/>
        <end position="168"/>
    </location>
</feature>
<dbReference type="OrthoDB" id="913744at2759"/>
<dbReference type="EMBL" id="NKXS01009540">
    <property type="protein sequence ID" value="PIM97517.1"/>
    <property type="molecule type" value="Genomic_DNA"/>
</dbReference>
<reference evidence="3" key="1">
    <citation type="journal article" date="2018" name="Gigascience">
        <title>Genome assembly of the Pink Ipe (Handroanthus impetiginosus, Bignoniaceae), a highly valued, ecologically keystone Neotropical timber forest tree.</title>
        <authorList>
            <person name="Silva-Junior O.B."/>
            <person name="Grattapaglia D."/>
            <person name="Novaes E."/>
            <person name="Collevatti R.G."/>
        </authorList>
    </citation>
    <scope>NUCLEOTIDE SEQUENCE [LARGE SCALE GENOMIC DNA]</scope>
    <source>
        <strain evidence="3">cv. UFG-1</strain>
    </source>
</reference>
<accession>A0A2G9FWS6</accession>
<feature type="region of interest" description="Disordered" evidence="1">
    <location>
        <begin position="120"/>
        <end position="168"/>
    </location>
</feature>
<organism evidence="2 3">
    <name type="scientific">Handroanthus impetiginosus</name>
    <dbReference type="NCBI Taxonomy" id="429701"/>
    <lineage>
        <taxon>Eukaryota</taxon>
        <taxon>Viridiplantae</taxon>
        <taxon>Streptophyta</taxon>
        <taxon>Embryophyta</taxon>
        <taxon>Tracheophyta</taxon>
        <taxon>Spermatophyta</taxon>
        <taxon>Magnoliopsida</taxon>
        <taxon>eudicotyledons</taxon>
        <taxon>Gunneridae</taxon>
        <taxon>Pentapetalae</taxon>
        <taxon>asterids</taxon>
        <taxon>lamiids</taxon>
        <taxon>Lamiales</taxon>
        <taxon>Bignoniaceae</taxon>
        <taxon>Crescentiina</taxon>
        <taxon>Tabebuia alliance</taxon>
        <taxon>Handroanthus</taxon>
    </lineage>
</organism>
<protein>
    <recommendedName>
        <fullName evidence="4">CCHC-type domain-containing protein</fullName>
    </recommendedName>
</protein>
<evidence type="ECO:0000313" key="2">
    <source>
        <dbReference type="EMBL" id="PIM97517.1"/>
    </source>
</evidence>
<dbReference type="Proteomes" id="UP000231279">
    <property type="component" value="Unassembled WGS sequence"/>
</dbReference>
<dbReference type="PANTHER" id="PTHR34222:SF28">
    <property type="entry name" value="CCHC-TYPE DOMAIN-CONTAINING PROTEIN"/>
    <property type="match status" value="1"/>
</dbReference>
<proteinExistence type="predicted"/>
<feature type="compositionally biased region" description="Basic and acidic residues" evidence="1">
    <location>
        <begin position="120"/>
        <end position="132"/>
    </location>
</feature>
<dbReference type="AlphaFoldDB" id="A0A2G9FWS6"/>
<sequence length="212" mass="22876">MGREFLKEQENLRTYQFLMGLNGSMYGTVRSQILSVDPLPSLSRVYAMVAQEERHKMVSRGHEEKGRVVAFAAQNLGKFKGKGSGSSNQKQQLFCSNCNKSGHDVSQCYKIIGYPAEWGQRRKGTDHGKRQNEGPNFSHGHSAHHATHQSGGAPASSTNSGSNTIGLGGNNSVSVPGLTSEQITALLSLLETSKPGAETLSGPHFEESDWSG</sequence>
<evidence type="ECO:0000256" key="1">
    <source>
        <dbReference type="SAM" id="MobiDB-lite"/>
    </source>
</evidence>
<feature type="region of interest" description="Disordered" evidence="1">
    <location>
        <begin position="193"/>
        <end position="212"/>
    </location>
</feature>